<proteinExistence type="inferred from homology"/>
<dbReference type="Gene3D" id="3.40.630.10">
    <property type="entry name" value="Zn peptidases"/>
    <property type="match status" value="1"/>
</dbReference>
<dbReference type="InterPro" id="IPR041084">
    <property type="entry name" value="Ncstrn_small"/>
</dbReference>
<feature type="signal peptide" evidence="11">
    <location>
        <begin position="1"/>
        <end position="22"/>
    </location>
</feature>
<comment type="subcellular location">
    <subcellularLocation>
        <location evidence="1">Membrane</location>
        <topology evidence="1">Single-pass type I membrane protein</topology>
    </subcellularLocation>
</comment>
<sequence length="694" mass="75002">MHRHALVLSFLVVTAWSTLCMGKDDMQGWKQVKGLKGAMYAEMNYGRACIKLLNISGPQGCEAPDQEAVVAPLVHSKDLGIPYKGKRVVVVPATGADEFLSQLLTDSEMRSRVAGVLVDLTAGRPTRHSTAEKFPSAAYALYDNHSYVWNPVGTGFTRQYFGMPIYMLTASLAAETTGRAAYNAYNKFKGGRHVARMVLPMQAKGDSLQCIAEDTCLPVGGYSVWTAVPPLPDPTYATVPARSITLLVAQMDSNAMFHDTVKGAATSVAGLTAALAALTLLVRSGAPTNYTRQLAFVALQGEGFDYMGSKRLLYEMSLNSSYVQGLRMESIDQVVEVGPIGAAWNAGDNSSTFYLHSQRNPPGKYGDVDALVDAAKQAADGTQARVLTASPANPGLPPSSLASFLRVNPSISGLVLTDFDTSFKGPYYQSEYDDGLNAFQQMVEAITDAALVLARMLHSLAMPSGSSDLALNRTEAAAVAQALASCTLTDSPGLNCPEASALINPETRMYEDGTTSTAIFAYPGVMSFVSILPKRSSNKPQVPSFIFNYLGNLTAVPPRNTSAICSGDCEASLTCIGWRYDSTDNSGKGHCLNTTTNFVPSYSLRLAYNVDNSSRWSVDKSTRRLEWEKNYSWPEDSAWTESNWPENTPRLMVYQQESTSTQVITLVVGLLLTAGTAAVSWIGLKLFERHLKVH</sequence>
<dbReference type="GO" id="GO:0005886">
    <property type="term" value="C:plasma membrane"/>
    <property type="evidence" value="ECO:0007669"/>
    <property type="project" value="TreeGrafter"/>
</dbReference>
<evidence type="ECO:0000256" key="10">
    <source>
        <dbReference type="SAM" id="Phobius"/>
    </source>
</evidence>
<keyword evidence="4 10" id="KW-0812">Transmembrane</keyword>
<evidence type="ECO:0000256" key="3">
    <source>
        <dbReference type="ARBA" id="ARBA00015303"/>
    </source>
</evidence>
<feature type="domain" description="Nicastrin small lobe" evidence="12">
    <location>
        <begin position="48"/>
        <end position="197"/>
    </location>
</feature>
<evidence type="ECO:0000256" key="4">
    <source>
        <dbReference type="ARBA" id="ARBA00022692"/>
    </source>
</evidence>
<dbReference type="SUPFAM" id="SSF53187">
    <property type="entry name" value="Zn-dependent exopeptidases"/>
    <property type="match status" value="1"/>
</dbReference>
<comment type="caution">
    <text evidence="13">The sequence shown here is derived from an EMBL/GenBank/DDBJ whole genome shotgun (WGS) entry which is preliminary data.</text>
</comment>
<protein>
    <recommendedName>
        <fullName evidence="3">Nicastrin</fullName>
    </recommendedName>
</protein>
<dbReference type="PANTHER" id="PTHR21092">
    <property type="entry name" value="NICASTRIN"/>
    <property type="match status" value="1"/>
</dbReference>
<evidence type="ECO:0000313" key="14">
    <source>
        <dbReference type="Proteomes" id="UP000747399"/>
    </source>
</evidence>
<accession>A0A8J4BTC8</accession>
<feature type="chain" id="PRO_5035221905" description="Nicastrin" evidence="11">
    <location>
        <begin position="23"/>
        <end position="694"/>
    </location>
</feature>
<dbReference type="Proteomes" id="UP000747399">
    <property type="component" value="Unassembled WGS sequence"/>
</dbReference>
<organism evidence="13 14">
    <name type="scientific">Volvox africanus</name>
    <dbReference type="NCBI Taxonomy" id="51714"/>
    <lineage>
        <taxon>Eukaryota</taxon>
        <taxon>Viridiplantae</taxon>
        <taxon>Chlorophyta</taxon>
        <taxon>core chlorophytes</taxon>
        <taxon>Chlorophyceae</taxon>
        <taxon>CS clade</taxon>
        <taxon>Chlamydomonadales</taxon>
        <taxon>Volvocaceae</taxon>
        <taxon>Volvox</taxon>
    </lineage>
</organism>
<dbReference type="PANTHER" id="PTHR21092:SF0">
    <property type="entry name" value="NICASTRIN"/>
    <property type="match status" value="1"/>
</dbReference>
<dbReference type="InterPro" id="IPR008710">
    <property type="entry name" value="Nicastrin"/>
</dbReference>
<evidence type="ECO:0000313" key="13">
    <source>
        <dbReference type="EMBL" id="GIL68317.1"/>
    </source>
</evidence>
<keyword evidence="6" id="KW-0914">Notch signaling pathway</keyword>
<evidence type="ECO:0000259" key="12">
    <source>
        <dbReference type="Pfam" id="PF18266"/>
    </source>
</evidence>
<evidence type="ECO:0000256" key="6">
    <source>
        <dbReference type="ARBA" id="ARBA00022976"/>
    </source>
</evidence>
<dbReference type="Pfam" id="PF18266">
    <property type="entry name" value="Ncstrn_small"/>
    <property type="match status" value="1"/>
</dbReference>
<evidence type="ECO:0000256" key="2">
    <source>
        <dbReference type="ARBA" id="ARBA00007717"/>
    </source>
</evidence>
<keyword evidence="7 10" id="KW-1133">Transmembrane helix</keyword>
<reference evidence="13" key="1">
    <citation type="journal article" date="2021" name="Proc. Natl. Acad. Sci. U.S.A.">
        <title>Three genomes in the algal genus Volvox reveal the fate of a haploid sex-determining region after a transition to homothallism.</title>
        <authorList>
            <person name="Yamamoto K."/>
            <person name="Hamaji T."/>
            <person name="Kawai-Toyooka H."/>
            <person name="Matsuzaki R."/>
            <person name="Takahashi F."/>
            <person name="Nishimura Y."/>
            <person name="Kawachi M."/>
            <person name="Noguchi H."/>
            <person name="Minakuchi Y."/>
            <person name="Umen J.G."/>
            <person name="Toyoda A."/>
            <person name="Nozaki H."/>
        </authorList>
    </citation>
    <scope>NUCLEOTIDE SEQUENCE</scope>
    <source>
        <strain evidence="13">NIES-3780</strain>
    </source>
</reference>
<evidence type="ECO:0000256" key="5">
    <source>
        <dbReference type="ARBA" id="ARBA00022729"/>
    </source>
</evidence>
<name>A0A8J4BTC8_9CHLO</name>
<dbReference type="AlphaFoldDB" id="A0A8J4BTC8"/>
<keyword evidence="5 11" id="KW-0732">Signal</keyword>
<dbReference type="Pfam" id="PF05450">
    <property type="entry name" value="Nicastrin"/>
    <property type="match status" value="1"/>
</dbReference>
<evidence type="ECO:0000256" key="11">
    <source>
        <dbReference type="SAM" id="SignalP"/>
    </source>
</evidence>
<dbReference type="EMBL" id="BNCO01000113">
    <property type="protein sequence ID" value="GIL68317.1"/>
    <property type="molecule type" value="Genomic_DNA"/>
</dbReference>
<evidence type="ECO:0000256" key="7">
    <source>
        <dbReference type="ARBA" id="ARBA00022989"/>
    </source>
</evidence>
<evidence type="ECO:0000256" key="1">
    <source>
        <dbReference type="ARBA" id="ARBA00004479"/>
    </source>
</evidence>
<feature type="transmembrane region" description="Helical" evidence="10">
    <location>
        <begin position="663"/>
        <end position="684"/>
    </location>
</feature>
<keyword evidence="8 10" id="KW-0472">Membrane</keyword>
<keyword evidence="9" id="KW-0325">Glycoprotein</keyword>
<evidence type="ECO:0000256" key="9">
    <source>
        <dbReference type="ARBA" id="ARBA00023180"/>
    </source>
</evidence>
<gene>
    <name evidence="13" type="ORF">Vafri_21604</name>
</gene>
<dbReference type="GO" id="GO:0007219">
    <property type="term" value="P:Notch signaling pathway"/>
    <property type="evidence" value="ECO:0007669"/>
    <property type="project" value="UniProtKB-KW"/>
</dbReference>
<dbReference type="GO" id="GO:0016485">
    <property type="term" value="P:protein processing"/>
    <property type="evidence" value="ECO:0007669"/>
    <property type="project" value="InterPro"/>
</dbReference>
<evidence type="ECO:0000256" key="8">
    <source>
        <dbReference type="ARBA" id="ARBA00023136"/>
    </source>
</evidence>
<comment type="similarity">
    <text evidence="2">Belongs to the nicastrin family.</text>
</comment>
<keyword evidence="14" id="KW-1185">Reference proteome</keyword>